<reference evidence="9 10" key="1">
    <citation type="submission" date="2015-06" db="EMBL/GenBank/DDBJ databases">
        <title>Draft genome of the ant-associated black yeast Phialophora attae CBS 131958.</title>
        <authorList>
            <person name="Moreno L.F."/>
            <person name="Stielow B.J."/>
            <person name="de Hoog S."/>
            <person name="Vicente V.A."/>
            <person name="Weiss V.A."/>
            <person name="de Vries M."/>
            <person name="Cruz L.M."/>
            <person name="Souza E.M."/>
        </authorList>
    </citation>
    <scope>NUCLEOTIDE SEQUENCE [LARGE SCALE GENOMIC DNA]</scope>
    <source>
        <strain evidence="9 10">CBS 131958</strain>
    </source>
</reference>
<dbReference type="InterPro" id="IPR011706">
    <property type="entry name" value="Cu-oxidase_C"/>
</dbReference>
<keyword evidence="5" id="KW-0732">Signal</keyword>
<dbReference type="InterPro" id="IPR001117">
    <property type="entry name" value="Cu-oxidase_2nd"/>
</dbReference>
<dbReference type="PROSITE" id="PS00079">
    <property type="entry name" value="MULTICOPPER_OXIDASE1"/>
    <property type="match status" value="1"/>
</dbReference>
<organism evidence="9 10">
    <name type="scientific">Cyphellophora attinorum</name>
    <dbReference type="NCBI Taxonomy" id="1664694"/>
    <lineage>
        <taxon>Eukaryota</taxon>
        <taxon>Fungi</taxon>
        <taxon>Dikarya</taxon>
        <taxon>Ascomycota</taxon>
        <taxon>Pezizomycotina</taxon>
        <taxon>Eurotiomycetes</taxon>
        <taxon>Chaetothyriomycetidae</taxon>
        <taxon>Chaetothyriales</taxon>
        <taxon>Cyphellophoraceae</taxon>
        <taxon>Cyphellophora</taxon>
    </lineage>
</organism>
<dbReference type="CDD" id="cd13873">
    <property type="entry name" value="CuRO_2_AAO_like_2"/>
    <property type="match status" value="1"/>
</dbReference>
<dbReference type="OrthoDB" id="2121828at2759"/>
<evidence type="ECO:0000313" key="10">
    <source>
        <dbReference type="Proteomes" id="UP000038010"/>
    </source>
</evidence>
<comment type="similarity">
    <text evidence="1">Belongs to the multicopper oxidase family.</text>
</comment>
<keyword evidence="10" id="KW-1185">Reference proteome</keyword>
<dbReference type="GO" id="GO:0016491">
    <property type="term" value="F:oxidoreductase activity"/>
    <property type="evidence" value="ECO:0007669"/>
    <property type="project" value="UniProtKB-KW"/>
</dbReference>
<keyword evidence="3" id="KW-0560">Oxidoreductase</keyword>
<feature type="domain" description="Plastocyanin-like" evidence="8">
    <location>
        <begin position="38"/>
        <end position="147"/>
    </location>
</feature>
<dbReference type="Pfam" id="PF07732">
    <property type="entry name" value="Cu-oxidase_3"/>
    <property type="match status" value="1"/>
</dbReference>
<dbReference type="Proteomes" id="UP000038010">
    <property type="component" value="Unassembled WGS sequence"/>
</dbReference>
<gene>
    <name evidence="9" type="ORF">AB675_3042</name>
</gene>
<dbReference type="InterPro" id="IPR017762">
    <property type="entry name" value="Multicopper_oxidase_fun"/>
</dbReference>
<dbReference type="InterPro" id="IPR008972">
    <property type="entry name" value="Cupredoxin"/>
</dbReference>
<evidence type="ECO:0000256" key="4">
    <source>
        <dbReference type="ARBA" id="ARBA00023008"/>
    </source>
</evidence>
<dbReference type="InterPro" id="IPR002355">
    <property type="entry name" value="Cu_oxidase_Cu_BS"/>
</dbReference>
<dbReference type="InterPro" id="IPR033138">
    <property type="entry name" value="Cu_oxidase_CS"/>
</dbReference>
<dbReference type="PROSITE" id="PS00080">
    <property type="entry name" value="MULTICOPPER_OXIDASE2"/>
    <property type="match status" value="1"/>
</dbReference>
<evidence type="ECO:0000256" key="1">
    <source>
        <dbReference type="ARBA" id="ARBA00010609"/>
    </source>
</evidence>
<keyword evidence="2" id="KW-0479">Metal-binding</keyword>
<evidence type="ECO:0000259" key="6">
    <source>
        <dbReference type="Pfam" id="PF00394"/>
    </source>
</evidence>
<dbReference type="InterPro" id="IPR011707">
    <property type="entry name" value="Cu-oxidase-like_N"/>
</dbReference>
<dbReference type="InterPro" id="IPR045087">
    <property type="entry name" value="Cu-oxidase_fam"/>
</dbReference>
<sequence length="595" mass="65318">MTWLPLLLATAQLCLAGVQTHDDSFQPDRVLRVSEQVSNQACRGRSSVVVNGTSPGPPVHIKPDETTWVRVYNDMEDQNLTVHWHGLSQSVSPFSDGTPMLSQWPIPPLHFFDYELHPSADEAGTYFYHSHVGFQTVSAVGPLIVDDCDKPPYEYDEERTIMVTEYFNKSDSAIIEGLEATPFVWSGEAMAILVNGNSAPAKSTSTPSDHPFEGQCGPEIIQVEPGKTYRFRNIAAMSLSALSYAIEEHDELTIIEADGSYTQPASVSHMQLGSGQRFDYLLKTKSAAQLATLGKSNFWIQFEVEYRPVNYSSYACLSYDGKGCGPAPPQSSPVLNVTHSLDWLEYTLEPLSPADAAAFPTLDEVTSRVYIYTEQVNISGALVWHFNGQLVSPDRPRGTPYLVDIYSQGQAAVPDAAIAAGNNSYVSAFDAYAASVGDVLEIVWVQRPNDPAGGFDIHPLHAHGGHYYDLGSGPGTYSPAANEAKLRAANYTPVLRDTTFLYKYTTNTKLPPDEDQGWRAWRLRVVDAGVWLLHCHTLQHMIMGMQTVWIMGDAADIMQDSVGVEGYLEYGGNAYGSEGHAPLVNHHYGAGEHGK</sequence>
<dbReference type="GO" id="GO:0005507">
    <property type="term" value="F:copper ion binding"/>
    <property type="evidence" value="ECO:0007669"/>
    <property type="project" value="InterPro"/>
</dbReference>
<dbReference type="Pfam" id="PF00394">
    <property type="entry name" value="Cu-oxidase"/>
    <property type="match status" value="1"/>
</dbReference>
<dbReference type="PANTHER" id="PTHR11709:SF394">
    <property type="entry name" value="FI03373P-RELATED"/>
    <property type="match status" value="1"/>
</dbReference>
<dbReference type="Pfam" id="PF07731">
    <property type="entry name" value="Cu-oxidase_2"/>
    <property type="match status" value="1"/>
</dbReference>
<keyword evidence="4" id="KW-0186">Copper</keyword>
<dbReference type="RefSeq" id="XP_017997954.1">
    <property type="nucleotide sequence ID" value="XM_018143062.1"/>
</dbReference>
<evidence type="ECO:0000313" key="9">
    <source>
        <dbReference type="EMBL" id="KPI37991.1"/>
    </source>
</evidence>
<feature type="domain" description="Plastocyanin-like" evidence="7">
    <location>
        <begin position="424"/>
        <end position="550"/>
    </location>
</feature>
<dbReference type="NCBIfam" id="TIGR03390">
    <property type="entry name" value="ascorbOXfungal"/>
    <property type="match status" value="1"/>
</dbReference>
<evidence type="ECO:0000256" key="3">
    <source>
        <dbReference type="ARBA" id="ARBA00023002"/>
    </source>
</evidence>
<evidence type="ECO:0000259" key="7">
    <source>
        <dbReference type="Pfam" id="PF07731"/>
    </source>
</evidence>
<feature type="signal peptide" evidence="5">
    <location>
        <begin position="1"/>
        <end position="16"/>
    </location>
</feature>
<dbReference type="EMBL" id="LFJN01000021">
    <property type="protein sequence ID" value="KPI37991.1"/>
    <property type="molecule type" value="Genomic_DNA"/>
</dbReference>
<dbReference type="SUPFAM" id="SSF49503">
    <property type="entry name" value="Cupredoxins"/>
    <property type="match status" value="3"/>
</dbReference>
<feature type="domain" description="Plastocyanin-like" evidence="6">
    <location>
        <begin position="158"/>
        <end position="320"/>
    </location>
</feature>
<dbReference type="VEuPathDB" id="FungiDB:AB675_3042"/>
<dbReference type="GeneID" id="28734942"/>
<accession>A0A0N0NKC7</accession>
<evidence type="ECO:0000256" key="5">
    <source>
        <dbReference type="SAM" id="SignalP"/>
    </source>
</evidence>
<dbReference type="AlphaFoldDB" id="A0A0N0NKC7"/>
<comment type="caution">
    <text evidence="9">The sequence shown here is derived from an EMBL/GenBank/DDBJ whole genome shotgun (WGS) entry which is preliminary data.</text>
</comment>
<feature type="chain" id="PRO_5005856825" evidence="5">
    <location>
        <begin position="17"/>
        <end position="595"/>
    </location>
</feature>
<dbReference type="PANTHER" id="PTHR11709">
    <property type="entry name" value="MULTI-COPPER OXIDASE"/>
    <property type="match status" value="1"/>
</dbReference>
<name>A0A0N0NKC7_9EURO</name>
<evidence type="ECO:0000259" key="8">
    <source>
        <dbReference type="Pfam" id="PF07732"/>
    </source>
</evidence>
<dbReference type="STRING" id="1664694.A0A0N0NKC7"/>
<proteinExistence type="inferred from homology"/>
<evidence type="ECO:0000256" key="2">
    <source>
        <dbReference type="ARBA" id="ARBA00022723"/>
    </source>
</evidence>
<protein>
    <submittedName>
        <fullName evidence="9">L-ascorbate oxidase</fullName>
    </submittedName>
</protein>
<dbReference type="Gene3D" id="2.60.40.420">
    <property type="entry name" value="Cupredoxins - blue copper proteins"/>
    <property type="match status" value="3"/>
</dbReference>